<gene>
    <name evidence="2" type="ORF">KK083_30005</name>
</gene>
<proteinExistence type="predicted"/>
<sequence>MNNVKIVCFYGPESTGKSVMAAHMAQKYHTEFVPEVAREMIVTNDFTTEDIVRIGHAHYERIRQKSRLANKILFCDTDAITTQLYSRHYLNEVPDVLYTLEKQVKYDLYFLFDIDVPWVEDGLRDLGHVRQQMFDAFKVALDQRKISYILVKGNWEQRERIITEAVDRLLQQP</sequence>
<organism evidence="2 3">
    <name type="scientific">Chryseosolibacter histidini</name>
    <dbReference type="NCBI Taxonomy" id="2782349"/>
    <lineage>
        <taxon>Bacteria</taxon>
        <taxon>Pseudomonadati</taxon>
        <taxon>Bacteroidota</taxon>
        <taxon>Cytophagia</taxon>
        <taxon>Cytophagales</taxon>
        <taxon>Chryseotaleaceae</taxon>
        <taxon>Chryseosolibacter</taxon>
    </lineage>
</organism>
<dbReference type="Pfam" id="PF13521">
    <property type="entry name" value="AAA_28"/>
    <property type="match status" value="1"/>
</dbReference>
<keyword evidence="3" id="KW-1185">Reference proteome</keyword>
<evidence type="ECO:0000259" key="1">
    <source>
        <dbReference type="Pfam" id="PF13521"/>
    </source>
</evidence>
<accession>A0AAP2DRH8</accession>
<dbReference type="Gene3D" id="3.40.50.300">
    <property type="entry name" value="P-loop containing nucleotide triphosphate hydrolases"/>
    <property type="match status" value="1"/>
</dbReference>
<dbReference type="RefSeq" id="WP_254169849.1">
    <property type="nucleotide sequence ID" value="NZ_JAHESF010000059.1"/>
</dbReference>
<protein>
    <submittedName>
        <fullName evidence="2">AAA family ATPase</fullName>
    </submittedName>
</protein>
<evidence type="ECO:0000313" key="3">
    <source>
        <dbReference type="Proteomes" id="UP001319200"/>
    </source>
</evidence>
<dbReference type="InterPro" id="IPR027417">
    <property type="entry name" value="P-loop_NTPase"/>
</dbReference>
<dbReference type="EMBL" id="JAHESF010000059">
    <property type="protein sequence ID" value="MBT1701163.1"/>
    <property type="molecule type" value="Genomic_DNA"/>
</dbReference>
<dbReference type="InterPro" id="IPR052735">
    <property type="entry name" value="NAD_biosynth-regulator"/>
</dbReference>
<reference evidence="2 3" key="1">
    <citation type="submission" date="2021-05" db="EMBL/GenBank/DDBJ databases">
        <title>A Polyphasic approach of four new species of the genus Ohtaekwangia: Ohtaekwangia histidinii sp. nov., Ohtaekwangia cretensis sp. nov., Ohtaekwangia indiensis sp. nov., Ohtaekwangia reichenbachii sp. nov. from diverse environment.</title>
        <authorList>
            <person name="Octaviana S."/>
        </authorList>
    </citation>
    <scope>NUCLEOTIDE SEQUENCE [LARGE SCALE GENOMIC DNA]</scope>
    <source>
        <strain evidence="2 3">PWU4</strain>
    </source>
</reference>
<name>A0AAP2DRH8_9BACT</name>
<dbReference type="SUPFAM" id="SSF52540">
    <property type="entry name" value="P-loop containing nucleoside triphosphate hydrolases"/>
    <property type="match status" value="1"/>
</dbReference>
<dbReference type="InterPro" id="IPR038727">
    <property type="entry name" value="NadR/Ttd14_AAA_dom"/>
</dbReference>
<dbReference type="PANTHER" id="PTHR37512">
    <property type="entry name" value="TRIFUNCTIONAL NAD BIOSYNTHESIS/REGULATOR PROTEIN NADR"/>
    <property type="match status" value="1"/>
</dbReference>
<dbReference type="PANTHER" id="PTHR37512:SF1">
    <property type="entry name" value="NADR_TTD14 AAA DOMAIN-CONTAINING PROTEIN"/>
    <property type="match status" value="1"/>
</dbReference>
<comment type="caution">
    <text evidence="2">The sequence shown here is derived from an EMBL/GenBank/DDBJ whole genome shotgun (WGS) entry which is preliminary data.</text>
</comment>
<evidence type="ECO:0000313" key="2">
    <source>
        <dbReference type="EMBL" id="MBT1701163.1"/>
    </source>
</evidence>
<dbReference type="Proteomes" id="UP001319200">
    <property type="component" value="Unassembled WGS sequence"/>
</dbReference>
<dbReference type="AlphaFoldDB" id="A0AAP2DRH8"/>
<feature type="domain" description="NadR/Ttd14 AAA" evidence="1">
    <location>
        <begin position="7"/>
        <end position="158"/>
    </location>
</feature>